<dbReference type="Pfam" id="PF00109">
    <property type="entry name" value="ketoacyl-synt"/>
    <property type="match status" value="2"/>
</dbReference>
<dbReference type="GeneID" id="25338909"/>
<feature type="domain" description="PKS/mFAS DH" evidence="11">
    <location>
        <begin position="2586"/>
        <end position="2879"/>
    </location>
</feature>
<dbReference type="SUPFAM" id="SSF51735">
    <property type="entry name" value="NAD(P)-binding Rossmann-fold domains"/>
    <property type="match status" value="6"/>
</dbReference>
<dbReference type="SMART" id="SM00825">
    <property type="entry name" value="PKS_KS"/>
    <property type="match status" value="2"/>
</dbReference>
<dbReference type="Gene3D" id="3.40.47.10">
    <property type="match status" value="2"/>
</dbReference>
<dbReference type="Proteomes" id="UP000030763">
    <property type="component" value="Unassembled WGS sequence"/>
</dbReference>
<dbReference type="PROSITE" id="PS00606">
    <property type="entry name" value="KS3_1"/>
    <property type="match status" value="2"/>
</dbReference>
<dbReference type="PROSITE" id="PS00012">
    <property type="entry name" value="PHOSPHOPANTETHEINE"/>
    <property type="match status" value="2"/>
</dbReference>
<keyword evidence="3 12" id="KW-0808">Transferase</keyword>
<dbReference type="InterPro" id="IPR049900">
    <property type="entry name" value="PKS_mFAS_DH"/>
</dbReference>
<sequence length="3588" mass="389650">MDQPLQELGIDSIGAVELRNSLSGTLGIKLPATAMFDYPTVGAMIGYVNKTIAEQFSGHNLTGLSSGFGKVSKAERRVGTIAVVGAACHMPGGSTTTARFWEMLQAGTDCMNEIPLDRWNMFAFYNRDPDHPDTTYAKLGAMVEQPFHFDNSLFNISNIEAQVMDPQQRLMMEVAYDAVWSAGFEKTDLVDQEIGCFVGCCNSDWHMLELPSGSFTGTGGAPSIISNRVSYVFGLKGPSLTVDTACSSSLVALDSAATKIAEGCCTGALVGGVNIMLSPNLFICFAKARMISPDCRCRSFDQRANGYARGEGVGMVFLRPLEDALKDGNPVFATLRGSAVNHGGRSASLTAPSGPAQQAVIVACLGQAGVQPHEVTILEAHGTGTPLGDPIEMGAVRAVYGLGRTAETPLFIGALKSNIGHLEGAAGIAGLIKLMLCLRHREIPQNLHFEKLNSYIELDDMPVVFPKSSMGLTGSTKLLGAVSSFGFGGANAHAVLEEYVQLETTARRREPIAWSRKSFNTRQVLHPHVARVQELDNGDIIYEGEVRREHYEIMAQHKLHERPVMPGALYLETMAAAVSCKRSKPSGCICPVEVDHSKVVILEEVEFQRPMLLEKPVTDGLHDSQRLFVTMSPGGQVTLSSSKGEDDETFVHVSCRYIKEEQQERETRSSAELLKIFETDKNRQTVDVEQMYQRIKDNGLVLGPKFRVVKAIECGPSSAKLRLELPGPISIGETGYRFHPCVLDGTFQTVGALVRSHDLAAAKRDSLQPRPFRLMIPFMIQRVEMRSMNGVHKALLAHVSLVKRDATQAVMDIEIMTEDGEWVASIVRLTMRAVDPVPAAEVPRELLWRSQWQKFRSLPHIPEDAKLEVVLIDFREKKDATFIHLEEIMKPFKCTLVNSPTVEELMPILVESREASKEVPKLIVVAATTDAASDISVVVGLTILCKAARRAIISDKTAVLRPIWAITRGLFTSDGKRGGCSQAGIWGFARAVRLETAAQLGRLISLGCVDIADATSLPQTLYALASLQETQPYEPELVVCTKVAQEVVDGDAPGDSGNEALPEPQPEEPSIFVHRLAKWKKGVRGPVELHLPDRGAIASLVLRAQAVSHRRQPKGNMVEVRVRAIGLNFRDVLNVMGLYPGDPGPPGSDCAGTVVAVGPEVKRLKLGDNVFGIVPGCLRTFAVTSEDLLWKLPEGLSFAEGATLPVVATTVQHALGDLAKVKAGDKVLIHAVSGGVGLLAIQHCKRVGATIYGTCGSEAKTKYVRELGVQFVTSSRKPEIFVKDMQKYLGKNGKVDVVLNSLLDPFISASLSFLSENGIFIELGKRGIWTHEQMKAARPDVQYETVAVDLMIEDNPRWFALQLHRMTQRLESGDLTPISATVFDMTDHQDGGVAAFRFLQKAQHVGKVVLTIPSALSPKEHTALLKKSYVITGGHGALGLVVCKMLVEEGARHIALLSRSGEPSAELKEGDIWQYLLSTHPNIHIKNVKCNVSKKEDVLKAFKGLQSDKWPPVRGIFHAAGVTDDKALAEQDKASIEKVYAPKVVGAWNLHEVCDELDLNKDLEVFLMFSSVAALLGNFGQANYAAANSCLDSLASWRRSIGLCGQSIQWGPWVEQGMAAGLRQEVEKLGLRGITNEIGVRVLVDCLRGGDMPVPVLCQAFRWKKYSEQFDTMPRFFEYVELDVTTPAALRQLYSSMTPEQLKEHVTKVVIDTARQVLGAAEVPPLDSPLQELGIDSLGAVELRNGLAQRLGVKLSATTLFDYPTIGAIINYIQNQISGSMSPGTTDIPATAMSVMGQTQGLAVIGASCRLPGNSDTPGLLWEMLLRGKDCVSEIPLTRFDVDLFYDAEIDAKGKMYVRKAAFMENAEMFDNAFFSLSPAEVNYMDPQQRMALEVAYDAFYSAGYSRETLVGKSFGVWIGCCNSDWHFLEQQSDPFKSSSYSGPGGSGCLVSNRVSYVFGINGPSMTIDTACSSSLVAMDSAFQGIRLGYCSGALVAGINLMLSPQLFLAFCKARMLSPECRCATFDAAANGYVRGEGAGAVVLRPLQDAESQGQKILAVLKGTAVSHNGRSASLTAPYGPMQQECMKLALRHANANPKDVRYIESHGTGTSLGDPIEMGAIRAVYGVNRNDSNPLIVGALKSYIGHLEGGAGIANVLKVLVCLAHRAVPPNLHYSTPNPFMDIEGFPLVLPNTVVPLEPPANKAKVLAGTSSFGFGGANAHVILEEYVGKVGKAAATNSVEKRKVAFFFTGQGSQYANMGKELYENEPIFREALDECSSILKRKLPIPLIEAIYPTKETSTGSPLLEQAVYAQTAIFAVEYSLLCLARGKGLEPDVVLGHSIGEYAAAVAANIMSLEDALHLIVERGRIMQGIDPRGGIMVACRCTQEDAQKAIESLGESAKTAEVSVINGPRSIVLSGEESHVLKVIHKLGLGERYKRLNTTHAFHSSLVADAVKPFSEALSGIKLRQPAVEFISTALGTKTADEVCTVDYWALQITRPVKYMESLREVMESEVSIIVEVGPMPTLITMAQQSLKASEVLCVSLLDPQTSDMEQVSNSINALLSKEQRHHEWKRQAFPWFKLATPLVDSVQSEGTTQATATTVLDAHVLDLLRDHVVSQTPIMPAAGFLEIMSSAAFMHYDGKIPSTATVLTDVEFDRPMLLADPERTQKGNEPSVAIIAIVNKDEVQVKSQLEEDDEMHVHCRASVTLSPADTVFDLSEGWGFLEEAKKRLPQAVPPDEIYSAMALSGLQYKKRFQTIREAYRNETEAICRLQVLQPSLPFERNFRFHPALLDGAIQSASLLLDDVQPTRPMVPVGIRKAAMARLPPDVVVWSHAVLKKKDSSTAVLDLTIFGGKGRPYAMLDDLTLRVVDMSQRASIPRNFLWEVKWSPRFPESEAKAAVSTTNSAGSSPGHGGGQQDDIETRTTSPQSDSHPRRAVPILLLNCPEDFVEGMKGYASSTPFQMASVDALQGALDRKGAEGKVFRGIVYMGALGKLRSEVDCIDDCLTISKALAQAPVHVEIPPTFILTTGHVQVTEDDAVTNPTHGGVWGFCRSARLEVENIIGRPVQIGCLDVTPEAATTPSIIAHIIDQAMPDDDSPPEVELCFRNDVQYVPRLTKSHIECRGPVELFMGNRGALSMLKLRPLPAAARVDPPEGCVEVRIRAVGLNFRDVLNVMGLYPGDPGLPGADCSGTVVRVGPGVNRFKIGDCVYGIVPGCLRSFAITSAELIRLMPAGFSFEEAAALPVVASTVEYSLGDLAKVKAGERVLIHAVTGGVGLAAVQFCQRAGAIVYGTCSGGRKAEFARTSGVEYISTSRDAAAFANDMREFLGEDGHIDVVLNSLVDDYIPESLKLLGPNGRFMELGKRGIWTHEQMKEARPDVYYETIAVDTMMEEDPAWFGGMLDRIRERVESGQLSSLPLKVFDMEDPVEGGVAAFRFLQRAQHIGKVVIRMRSALQTSSGTNNKEGCAECPVSPTALRSIGDAEKTYIISGGHGALGLVVCKMLVEEGARHIALLSRSGEPSAELKEGSIWQYLLSTQPNIQVKHIKCDISKKEDVLKAFKGLQSDNWPPVRGIFHAAGVTDD</sequence>
<evidence type="ECO:0000256" key="6">
    <source>
        <dbReference type="ARBA" id="ARBA00023315"/>
    </source>
</evidence>
<evidence type="ECO:0000259" key="11">
    <source>
        <dbReference type="PROSITE" id="PS52019"/>
    </source>
</evidence>
<evidence type="ECO:0000256" key="8">
    <source>
        <dbReference type="SAM" id="MobiDB-lite"/>
    </source>
</evidence>
<organism evidence="12 13">
    <name type="scientific">Eimeria maxima</name>
    <name type="common">Coccidian parasite</name>
    <dbReference type="NCBI Taxonomy" id="5804"/>
    <lineage>
        <taxon>Eukaryota</taxon>
        <taxon>Sar</taxon>
        <taxon>Alveolata</taxon>
        <taxon>Apicomplexa</taxon>
        <taxon>Conoidasida</taxon>
        <taxon>Coccidia</taxon>
        <taxon>Eucoccidiorida</taxon>
        <taxon>Eimeriorina</taxon>
        <taxon>Eimeriidae</taxon>
        <taxon>Eimeria</taxon>
    </lineage>
</organism>
<keyword evidence="1" id="KW-0596">Phosphopantetheine</keyword>
<dbReference type="Pfam" id="PF08659">
    <property type="entry name" value="KR"/>
    <property type="match status" value="2"/>
</dbReference>
<dbReference type="InterPro" id="IPR013149">
    <property type="entry name" value="ADH-like_C"/>
</dbReference>
<evidence type="ECO:0000259" key="10">
    <source>
        <dbReference type="PROSITE" id="PS52004"/>
    </source>
</evidence>
<dbReference type="PROSITE" id="PS52004">
    <property type="entry name" value="KS3_2"/>
    <property type="match status" value="2"/>
</dbReference>
<dbReference type="InterPro" id="IPR001227">
    <property type="entry name" value="Ac_transferase_dom_sf"/>
</dbReference>
<protein>
    <submittedName>
        <fullName evidence="12">Fatty acid synthase S-acetyltransferase, related</fullName>
    </submittedName>
</protein>
<dbReference type="SMART" id="SM00822">
    <property type="entry name" value="PKS_KR"/>
    <property type="match status" value="1"/>
</dbReference>
<evidence type="ECO:0000256" key="2">
    <source>
        <dbReference type="ARBA" id="ARBA00022553"/>
    </source>
</evidence>
<evidence type="ECO:0000256" key="3">
    <source>
        <dbReference type="ARBA" id="ARBA00022679"/>
    </source>
</evidence>
<feature type="domain" description="Ketosynthase family 3 (KS3)" evidence="10">
    <location>
        <begin position="1799"/>
        <end position="2227"/>
    </location>
</feature>
<dbReference type="SUPFAM" id="SSF47336">
    <property type="entry name" value="ACP-like"/>
    <property type="match status" value="2"/>
</dbReference>
<dbReference type="CDD" id="cd00833">
    <property type="entry name" value="PKS"/>
    <property type="match status" value="2"/>
</dbReference>
<dbReference type="GO" id="GO:0004315">
    <property type="term" value="F:3-oxoacyl-[acyl-carrier-protein] synthase activity"/>
    <property type="evidence" value="ECO:0007669"/>
    <property type="project" value="InterPro"/>
</dbReference>
<dbReference type="InterPro" id="IPR006162">
    <property type="entry name" value="Ppantetheine_attach_site"/>
</dbReference>
<dbReference type="SMART" id="SM00829">
    <property type="entry name" value="PKS_ER"/>
    <property type="match status" value="2"/>
</dbReference>
<dbReference type="InterPro" id="IPR016039">
    <property type="entry name" value="Thiolase-like"/>
</dbReference>
<dbReference type="InterPro" id="IPR020843">
    <property type="entry name" value="ER"/>
</dbReference>
<dbReference type="Pfam" id="PF08240">
    <property type="entry name" value="ADH_N"/>
    <property type="match status" value="2"/>
</dbReference>
<dbReference type="InterPro" id="IPR018201">
    <property type="entry name" value="Ketoacyl_synth_AS"/>
</dbReference>
<dbReference type="CDD" id="cd08955">
    <property type="entry name" value="KR_2_FAS_SDR_x"/>
    <property type="match status" value="1"/>
</dbReference>
<gene>
    <name evidence="12" type="ORF">EMWEY_00049230</name>
</gene>
<dbReference type="InterPro" id="IPR057326">
    <property type="entry name" value="KR_dom"/>
</dbReference>
<dbReference type="Gene3D" id="3.30.70.3290">
    <property type="match status" value="1"/>
</dbReference>
<dbReference type="GO" id="GO:0044550">
    <property type="term" value="P:secondary metabolite biosynthetic process"/>
    <property type="evidence" value="ECO:0007669"/>
    <property type="project" value="UniProtKB-ARBA"/>
</dbReference>
<evidence type="ECO:0000256" key="5">
    <source>
        <dbReference type="ARBA" id="ARBA00023268"/>
    </source>
</evidence>
<dbReference type="PANTHER" id="PTHR43775">
    <property type="entry name" value="FATTY ACID SYNTHASE"/>
    <property type="match status" value="1"/>
</dbReference>
<dbReference type="SMART" id="SM00823">
    <property type="entry name" value="PKS_PP"/>
    <property type="match status" value="2"/>
</dbReference>
<dbReference type="PROSITE" id="PS50075">
    <property type="entry name" value="CARRIER"/>
    <property type="match status" value="2"/>
</dbReference>
<dbReference type="InterPro" id="IPR036736">
    <property type="entry name" value="ACP-like_sf"/>
</dbReference>
<feature type="region of interest" description="N-terminal hotdog fold" evidence="7">
    <location>
        <begin position="2586"/>
        <end position="2716"/>
    </location>
</feature>
<dbReference type="Pfam" id="PF14765">
    <property type="entry name" value="PS-DH"/>
    <property type="match status" value="2"/>
</dbReference>
<dbReference type="Gene3D" id="3.90.180.10">
    <property type="entry name" value="Medium-chain alcohol dehydrogenases, catalytic domain"/>
    <property type="match status" value="2"/>
</dbReference>
<dbReference type="PROSITE" id="PS52019">
    <property type="entry name" value="PKS_MFAS_DH"/>
    <property type="match status" value="2"/>
</dbReference>
<dbReference type="InterPro" id="IPR014031">
    <property type="entry name" value="Ketoacyl_synth_C"/>
</dbReference>
<dbReference type="SUPFAM" id="SSF50129">
    <property type="entry name" value="GroES-like"/>
    <property type="match status" value="2"/>
</dbReference>
<dbReference type="Gene3D" id="3.40.50.720">
    <property type="entry name" value="NAD(P)-binding Rossmann-like Domain"/>
    <property type="match status" value="6"/>
</dbReference>
<dbReference type="InterPro" id="IPR009081">
    <property type="entry name" value="PP-bd_ACP"/>
</dbReference>
<dbReference type="InterPro" id="IPR013968">
    <property type="entry name" value="PKS_KR"/>
</dbReference>
<dbReference type="SMART" id="SM00826">
    <property type="entry name" value="PKS_DH"/>
    <property type="match status" value="2"/>
</dbReference>
<keyword evidence="2" id="KW-0597">Phosphoprotein</keyword>
<dbReference type="GO" id="GO:0031177">
    <property type="term" value="F:phosphopantetheine binding"/>
    <property type="evidence" value="ECO:0007669"/>
    <property type="project" value="InterPro"/>
</dbReference>
<keyword evidence="13" id="KW-1185">Reference proteome</keyword>
<feature type="domain" description="Ketosynthase family 3 (KS3)" evidence="10">
    <location>
        <begin position="78"/>
        <end position="498"/>
    </location>
</feature>
<dbReference type="InterPro" id="IPR049552">
    <property type="entry name" value="PKS_DH_N"/>
</dbReference>
<name>U6M2M8_EIMMA</name>
<dbReference type="GO" id="GO:0004312">
    <property type="term" value="F:fatty acid synthase activity"/>
    <property type="evidence" value="ECO:0007669"/>
    <property type="project" value="TreeGrafter"/>
</dbReference>
<dbReference type="InterPro" id="IPR020841">
    <property type="entry name" value="PKS_Beta-ketoAc_synthase_dom"/>
</dbReference>
<evidence type="ECO:0000259" key="9">
    <source>
        <dbReference type="PROSITE" id="PS50075"/>
    </source>
</evidence>
<evidence type="ECO:0000256" key="1">
    <source>
        <dbReference type="ARBA" id="ARBA00022450"/>
    </source>
</evidence>
<feature type="region of interest" description="Disordered" evidence="8">
    <location>
        <begin position="2900"/>
        <end position="2940"/>
    </location>
</feature>
<keyword evidence="6" id="KW-0012">Acyltransferase</keyword>
<dbReference type="InterPro" id="IPR020807">
    <property type="entry name" value="PKS_DH"/>
</dbReference>
<evidence type="ECO:0000313" key="13">
    <source>
        <dbReference type="Proteomes" id="UP000030763"/>
    </source>
</evidence>
<dbReference type="SMART" id="SM00827">
    <property type="entry name" value="PKS_AT"/>
    <property type="match status" value="1"/>
</dbReference>
<proteinExistence type="predicted"/>
<evidence type="ECO:0000313" key="12">
    <source>
        <dbReference type="EMBL" id="CDJ58266.1"/>
    </source>
</evidence>
<dbReference type="InterPro" id="IPR020806">
    <property type="entry name" value="PKS_PP-bd"/>
</dbReference>
<dbReference type="InterPro" id="IPR014030">
    <property type="entry name" value="Ketoacyl_synth_N"/>
</dbReference>
<dbReference type="Pfam" id="PF02801">
    <property type="entry name" value="Ketoacyl-synt_C"/>
    <property type="match status" value="2"/>
</dbReference>
<dbReference type="InterPro" id="IPR011032">
    <property type="entry name" value="GroES-like_sf"/>
</dbReference>
<dbReference type="Gene3D" id="3.40.366.10">
    <property type="entry name" value="Malonyl-Coenzyme A Acyl Carrier Protein, domain 2"/>
    <property type="match status" value="1"/>
</dbReference>
<dbReference type="GO" id="GO:0006633">
    <property type="term" value="P:fatty acid biosynthetic process"/>
    <property type="evidence" value="ECO:0007669"/>
    <property type="project" value="InterPro"/>
</dbReference>
<dbReference type="OrthoDB" id="345840at2759"/>
<dbReference type="InterPro" id="IPR050091">
    <property type="entry name" value="PKS_NRPS_Biosynth_Enz"/>
</dbReference>
<dbReference type="InterPro" id="IPR049551">
    <property type="entry name" value="PKS_DH_C"/>
</dbReference>
<evidence type="ECO:0000256" key="7">
    <source>
        <dbReference type="PROSITE-ProRule" id="PRU01363"/>
    </source>
</evidence>
<feature type="domain" description="Carrier" evidence="9">
    <location>
        <begin position="1"/>
        <end position="52"/>
    </location>
</feature>
<feature type="region of interest" description="C-terminal hotdog fold" evidence="7">
    <location>
        <begin position="2735"/>
        <end position="2879"/>
    </location>
</feature>
<dbReference type="SUPFAM" id="SSF53901">
    <property type="entry name" value="Thiolase-like"/>
    <property type="match status" value="2"/>
</dbReference>
<feature type="domain" description="PKS/mFAS DH" evidence="11">
    <location>
        <begin position="526"/>
        <end position="840"/>
    </location>
</feature>
<reference evidence="12" key="1">
    <citation type="submission" date="2013-10" db="EMBL/GenBank/DDBJ databases">
        <title>Genomic analysis of the causative agents of coccidiosis in chickens.</title>
        <authorList>
            <person name="Reid A.J."/>
            <person name="Blake D."/>
            <person name="Billington K."/>
            <person name="Browne H."/>
            <person name="Dunn M."/>
            <person name="Hung S."/>
            <person name="Kawahara F."/>
            <person name="Miranda-Saavedra D."/>
            <person name="Mourier T."/>
            <person name="Nagra H."/>
            <person name="Otto T.D."/>
            <person name="Rawlings N."/>
            <person name="Sanchez A."/>
            <person name="Sanders M."/>
            <person name="Subramaniam C."/>
            <person name="Tay Y."/>
            <person name="Dear P."/>
            <person name="Doerig C."/>
            <person name="Gruber A."/>
            <person name="Parkinson J."/>
            <person name="Shirley M."/>
            <person name="Wan K.L."/>
            <person name="Berriman M."/>
            <person name="Tomley F."/>
            <person name="Pain A."/>
        </authorList>
    </citation>
    <scope>NUCLEOTIDE SEQUENCE [LARGE SCALE GENOMIC DNA]</scope>
    <source>
        <strain evidence="12">Weybridge</strain>
    </source>
</reference>
<feature type="non-terminal residue" evidence="12">
    <location>
        <position position="3588"/>
    </location>
</feature>
<feature type="active site" description="Proton donor; for dehydratase activity" evidence="7">
    <location>
        <position position="744"/>
    </location>
</feature>
<keyword evidence="5" id="KW-0511">Multifunctional enzyme</keyword>
<dbReference type="InterPro" id="IPR042104">
    <property type="entry name" value="PKS_dehydratase_sf"/>
</dbReference>
<feature type="active site" description="Proton acceptor; for dehydratase activity" evidence="7">
    <location>
        <position position="557"/>
    </location>
</feature>
<dbReference type="OMA" id="SPSVQGW"/>
<feature type="active site" description="Proton donor; for dehydratase activity" evidence="7">
    <location>
        <position position="2796"/>
    </location>
</feature>
<dbReference type="Pfam" id="PF21089">
    <property type="entry name" value="PKS_DH_N"/>
    <property type="match status" value="2"/>
</dbReference>
<reference evidence="12" key="2">
    <citation type="submission" date="2013-10" db="EMBL/GenBank/DDBJ databases">
        <authorList>
            <person name="Aslett M."/>
        </authorList>
    </citation>
    <scope>NUCLEOTIDE SEQUENCE [LARGE SCALE GENOMIC DNA]</scope>
    <source>
        <strain evidence="12">Weybridge</strain>
    </source>
</reference>
<dbReference type="CDD" id="cd05195">
    <property type="entry name" value="enoyl_red"/>
    <property type="match status" value="2"/>
</dbReference>
<evidence type="ECO:0000256" key="4">
    <source>
        <dbReference type="ARBA" id="ARBA00022857"/>
    </source>
</evidence>
<dbReference type="RefSeq" id="XP_013334912.1">
    <property type="nucleotide sequence ID" value="XM_013479458.1"/>
</dbReference>
<dbReference type="InterPro" id="IPR016035">
    <property type="entry name" value="Acyl_Trfase/lysoPLipase"/>
</dbReference>
<dbReference type="VEuPathDB" id="ToxoDB:EMWEY_00049230"/>
<keyword evidence="4" id="KW-0521">NADP</keyword>
<feature type="active site" description="Proton acceptor; for dehydratase activity" evidence="7">
    <location>
        <position position="2617"/>
    </location>
</feature>
<dbReference type="EMBL" id="HG719568">
    <property type="protein sequence ID" value="CDJ58266.1"/>
    <property type="molecule type" value="Genomic_DNA"/>
</dbReference>
<dbReference type="Gene3D" id="1.10.1200.10">
    <property type="entry name" value="ACP-like"/>
    <property type="match status" value="2"/>
</dbReference>
<feature type="region of interest" description="N-terminal hotdog fold" evidence="7">
    <location>
        <begin position="526"/>
        <end position="664"/>
    </location>
</feature>
<dbReference type="SUPFAM" id="SSF52151">
    <property type="entry name" value="FabD/lysophospholipase-like"/>
    <property type="match status" value="1"/>
</dbReference>
<dbReference type="Pfam" id="PF00550">
    <property type="entry name" value="PP-binding"/>
    <property type="match status" value="2"/>
</dbReference>
<dbReference type="Pfam" id="PF00698">
    <property type="entry name" value="Acyl_transf_1"/>
    <property type="match status" value="1"/>
</dbReference>
<dbReference type="InterPro" id="IPR013154">
    <property type="entry name" value="ADH-like_N"/>
</dbReference>
<dbReference type="Gene3D" id="3.10.129.110">
    <property type="entry name" value="Polyketide synthase dehydratase"/>
    <property type="match status" value="2"/>
</dbReference>
<dbReference type="InterPro" id="IPR014043">
    <property type="entry name" value="Acyl_transferase_dom"/>
</dbReference>
<feature type="region of interest" description="C-terminal hotdog fold" evidence="7">
    <location>
        <begin position="682"/>
        <end position="840"/>
    </location>
</feature>
<dbReference type="InterPro" id="IPR036291">
    <property type="entry name" value="NAD(P)-bd_dom_sf"/>
</dbReference>
<feature type="domain" description="Carrier" evidence="9">
    <location>
        <begin position="1701"/>
        <end position="1777"/>
    </location>
</feature>
<dbReference type="PANTHER" id="PTHR43775:SF37">
    <property type="entry name" value="SI:DKEY-61P9.11"/>
    <property type="match status" value="1"/>
</dbReference>
<dbReference type="GO" id="GO:0016491">
    <property type="term" value="F:oxidoreductase activity"/>
    <property type="evidence" value="ECO:0007669"/>
    <property type="project" value="InterPro"/>
</dbReference>
<dbReference type="Pfam" id="PF00107">
    <property type="entry name" value="ADH_zinc_N"/>
    <property type="match status" value="2"/>
</dbReference>
<accession>U6M2M8</accession>